<reference evidence="3" key="1">
    <citation type="submission" date="2020-11" db="EMBL/GenBank/DDBJ databases">
        <authorList>
            <consortium name="DOE Joint Genome Institute"/>
            <person name="Ahrendt S."/>
            <person name="Riley R."/>
            <person name="Andreopoulos W."/>
            <person name="Labutti K."/>
            <person name="Pangilinan J."/>
            <person name="Ruiz-Duenas F.J."/>
            <person name="Barrasa J.M."/>
            <person name="Sanchez-Garcia M."/>
            <person name="Camarero S."/>
            <person name="Miyauchi S."/>
            <person name="Serrano A."/>
            <person name="Linde D."/>
            <person name="Babiker R."/>
            <person name="Drula E."/>
            <person name="Ayuso-Fernandez I."/>
            <person name="Pacheco R."/>
            <person name="Padilla G."/>
            <person name="Ferreira P."/>
            <person name="Barriuso J."/>
            <person name="Kellner H."/>
            <person name="Castanera R."/>
            <person name="Alfaro M."/>
            <person name="Ramirez L."/>
            <person name="Pisabarro A.G."/>
            <person name="Kuo A."/>
            <person name="Tritt A."/>
            <person name="Lipzen A."/>
            <person name="He G."/>
            <person name="Yan M."/>
            <person name="Ng V."/>
            <person name="Cullen D."/>
            <person name="Martin F."/>
            <person name="Rosso M.-N."/>
            <person name="Henrissat B."/>
            <person name="Hibbett D."/>
            <person name="Martinez A.T."/>
            <person name="Grigoriev I.V."/>
        </authorList>
    </citation>
    <scope>NUCLEOTIDE SEQUENCE</scope>
    <source>
        <strain evidence="3">CBS 506.95</strain>
    </source>
</reference>
<keyword evidence="4" id="KW-1185">Reference proteome</keyword>
<accession>A0A9P6JK09</accession>
<keyword evidence="2" id="KW-1133">Transmembrane helix</keyword>
<organism evidence="3 4">
    <name type="scientific">Crepidotus variabilis</name>
    <dbReference type="NCBI Taxonomy" id="179855"/>
    <lineage>
        <taxon>Eukaryota</taxon>
        <taxon>Fungi</taxon>
        <taxon>Dikarya</taxon>
        <taxon>Basidiomycota</taxon>
        <taxon>Agaricomycotina</taxon>
        <taxon>Agaricomycetes</taxon>
        <taxon>Agaricomycetidae</taxon>
        <taxon>Agaricales</taxon>
        <taxon>Agaricineae</taxon>
        <taxon>Crepidotaceae</taxon>
        <taxon>Crepidotus</taxon>
    </lineage>
</organism>
<dbReference type="CDD" id="cd02795">
    <property type="entry name" value="CBM6-CBM35-CBM36_like"/>
    <property type="match status" value="1"/>
</dbReference>
<comment type="caution">
    <text evidence="3">The sequence shown here is derived from an EMBL/GenBank/DDBJ whole genome shotgun (WGS) entry which is preliminary data.</text>
</comment>
<dbReference type="Gene3D" id="2.60.120.260">
    <property type="entry name" value="Galactose-binding domain-like"/>
    <property type="match status" value="1"/>
</dbReference>
<evidence type="ECO:0000313" key="3">
    <source>
        <dbReference type="EMBL" id="KAF9523354.1"/>
    </source>
</evidence>
<proteinExistence type="predicted"/>
<dbReference type="OrthoDB" id="3265734at2759"/>
<protein>
    <submittedName>
        <fullName evidence="3">Uncharacterized protein</fullName>
    </submittedName>
</protein>
<dbReference type="AlphaFoldDB" id="A0A9P6JK09"/>
<evidence type="ECO:0000313" key="4">
    <source>
        <dbReference type="Proteomes" id="UP000807306"/>
    </source>
</evidence>
<feature type="region of interest" description="Disordered" evidence="1">
    <location>
        <begin position="1"/>
        <end position="25"/>
    </location>
</feature>
<keyword evidence="2" id="KW-0472">Membrane</keyword>
<gene>
    <name evidence="3" type="ORF">CPB83DRAFT_691922</name>
</gene>
<feature type="transmembrane region" description="Helical" evidence="2">
    <location>
        <begin position="206"/>
        <end position="228"/>
    </location>
</feature>
<sequence length="256" mass="27509">MSSKSTIVDDRDANGKFTGQWRQDGVAEENNHSTTYTKVKGAQAQFTFTGTKIGIYGTIASKKQPEQKHNPESTYKVDDGPEIKFTGKLGENVAFKQLFFQSDDLSAGKHTLTITNQVDDGFLYIDYLEIQPVATTSSSFLPSSSLRSSSSAVSASTTAQQASTVISHATITTVVDYTPSPSADSSVDGADAVGTTATGTNNATKIAAGIFGGIVGVAFLVAIIVVALKKRKDKRRDEAIDFYANRSPWHQKTEYQ</sequence>
<dbReference type="EMBL" id="MU157919">
    <property type="protein sequence ID" value="KAF9523354.1"/>
    <property type="molecule type" value="Genomic_DNA"/>
</dbReference>
<evidence type="ECO:0000256" key="2">
    <source>
        <dbReference type="SAM" id="Phobius"/>
    </source>
</evidence>
<name>A0A9P6JK09_9AGAR</name>
<keyword evidence="2" id="KW-0812">Transmembrane</keyword>
<evidence type="ECO:0000256" key="1">
    <source>
        <dbReference type="SAM" id="MobiDB-lite"/>
    </source>
</evidence>
<dbReference type="Proteomes" id="UP000807306">
    <property type="component" value="Unassembled WGS sequence"/>
</dbReference>